<accession>A0A0N4W6A7</accession>
<dbReference type="AlphaFoldDB" id="A0A0N4W6A7"/>
<protein>
    <submittedName>
        <fullName evidence="1">Telomerase reverse transcriptase</fullName>
    </submittedName>
</protein>
<proteinExistence type="predicted"/>
<name>A0A0N4W6A7_HAEPC</name>
<dbReference type="WBParaSite" id="HPLM_0000556901-mRNA-1">
    <property type="protein sequence ID" value="HPLM_0000556901-mRNA-1"/>
    <property type="gene ID" value="HPLM_0000556901"/>
</dbReference>
<reference evidence="1" key="1">
    <citation type="submission" date="2017-02" db="UniProtKB">
        <authorList>
            <consortium name="WormBaseParasite"/>
        </authorList>
    </citation>
    <scope>IDENTIFICATION</scope>
</reference>
<organism evidence="1">
    <name type="scientific">Haemonchus placei</name>
    <name type="common">Barber's pole worm</name>
    <dbReference type="NCBI Taxonomy" id="6290"/>
    <lineage>
        <taxon>Eukaryota</taxon>
        <taxon>Metazoa</taxon>
        <taxon>Ecdysozoa</taxon>
        <taxon>Nematoda</taxon>
        <taxon>Chromadorea</taxon>
        <taxon>Rhabditida</taxon>
        <taxon>Rhabditina</taxon>
        <taxon>Rhabditomorpha</taxon>
        <taxon>Strongyloidea</taxon>
        <taxon>Trichostrongylidae</taxon>
        <taxon>Haemonchus</taxon>
    </lineage>
</organism>
<evidence type="ECO:0000313" key="1">
    <source>
        <dbReference type="WBParaSite" id="HPLM_0000556901-mRNA-1"/>
    </source>
</evidence>
<sequence>LRRRLPRRKPNRRDLRRVLDGFVTSYVLRCLLRWSCVVILGIRRCTNVRQMCLEHFLTAVKELALVGKRRQFTRTRIDQILRCLTFNCF</sequence>